<sequence length="188" mass="19995">MTAVDEARSQAWAAPWPAVALGVAGALGLGAWALAATDPPGRLLTGLAALALALSAAFGAFARPRLRADDDGLVLRGVSGRRAWPWTRVDAVRSVRMRRMGLPAAYLEVEVRDEDGGEGGTERLLVLGRLELGTDPVEVADALQDLRARAGRRRTSGSSAHQRERPDHDEDDQHHDDPADGEEPGRGA</sequence>
<feature type="domain" description="Low molecular weight protein antigen 6 PH" evidence="3">
    <location>
        <begin position="63"/>
        <end position="148"/>
    </location>
</feature>
<evidence type="ECO:0000256" key="1">
    <source>
        <dbReference type="SAM" id="MobiDB-lite"/>
    </source>
</evidence>
<accession>A0ABV9Z6B3</accession>
<dbReference type="Pfam" id="PF10756">
    <property type="entry name" value="bPH_6"/>
    <property type="match status" value="1"/>
</dbReference>
<evidence type="ECO:0000313" key="4">
    <source>
        <dbReference type="EMBL" id="MFC5136660.1"/>
    </source>
</evidence>
<keyword evidence="2" id="KW-1133">Transmembrane helix</keyword>
<comment type="caution">
    <text evidence="4">The sequence shown here is derived from an EMBL/GenBank/DDBJ whole genome shotgun (WGS) entry which is preliminary data.</text>
</comment>
<proteinExistence type="predicted"/>
<feature type="transmembrane region" description="Helical" evidence="2">
    <location>
        <begin position="12"/>
        <end position="35"/>
    </location>
</feature>
<feature type="compositionally biased region" description="Basic and acidic residues" evidence="1">
    <location>
        <begin position="161"/>
        <end position="188"/>
    </location>
</feature>
<evidence type="ECO:0000313" key="5">
    <source>
        <dbReference type="Proteomes" id="UP001596175"/>
    </source>
</evidence>
<keyword evidence="5" id="KW-1185">Reference proteome</keyword>
<name>A0ABV9Z6B3_9PSEU</name>
<feature type="transmembrane region" description="Helical" evidence="2">
    <location>
        <begin position="41"/>
        <end position="62"/>
    </location>
</feature>
<gene>
    <name evidence="4" type="ORF">ACFPK1_00305</name>
</gene>
<protein>
    <submittedName>
        <fullName evidence="4">PH domain-containing protein</fullName>
    </submittedName>
</protein>
<evidence type="ECO:0000259" key="3">
    <source>
        <dbReference type="Pfam" id="PF10756"/>
    </source>
</evidence>
<organism evidence="4 5">
    <name type="scientific">Actinomycetospora rhizophila</name>
    <dbReference type="NCBI Taxonomy" id="1416876"/>
    <lineage>
        <taxon>Bacteria</taxon>
        <taxon>Bacillati</taxon>
        <taxon>Actinomycetota</taxon>
        <taxon>Actinomycetes</taxon>
        <taxon>Pseudonocardiales</taxon>
        <taxon>Pseudonocardiaceae</taxon>
        <taxon>Actinomycetospora</taxon>
    </lineage>
</organism>
<dbReference type="Proteomes" id="UP001596175">
    <property type="component" value="Unassembled WGS sequence"/>
</dbReference>
<evidence type="ECO:0000256" key="2">
    <source>
        <dbReference type="SAM" id="Phobius"/>
    </source>
</evidence>
<feature type="region of interest" description="Disordered" evidence="1">
    <location>
        <begin position="147"/>
        <end position="188"/>
    </location>
</feature>
<reference evidence="5" key="1">
    <citation type="journal article" date="2019" name="Int. J. Syst. Evol. Microbiol.">
        <title>The Global Catalogue of Microorganisms (GCM) 10K type strain sequencing project: providing services to taxonomists for standard genome sequencing and annotation.</title>
        <authorList>
            <consortium name="The Broad Institute Genomics Platform"/>
            <consortium name="The Broad Institute Genome Sequencing Center for Infectious Disease"/>
            <person name="Wu L."/>
            <person name="Ma J."/>
        </authorList>
    </citation>
    <scope>NUCLEOTIDE SEQUENCE [LARGE SCALE GENOMIC DNA]</scope>
    <source>
        <strain evidence="5">XZYJ18</strain>
    </source>
</reference>
<keyword evidence="2" id="KW-0472">Membrane</keyword>
<keyword evidence="2" id="KW-0812">Transmembrane</keyword>
<dbReference type="InterPro" id="IPR019692">
    <property type="entry name" value="CFP-6_PH"/>
</dbReference>
<dbReference type="RefSeq" id="WP_378018902.1">
    <property type="nucleotide sequence ID" value="NZ_JBHSKG010000001.1"/>
</dbReference>
<dbReference type="EMBL" id="JBHSKG010000001">
    <property type="protein sequence ID" value="MFC5136660.1"/>
    <property type="molecule type" value="Genomic_DNA"/>
</dbReference>